<sequence>MNKCRIGLEFTIQPRILRLRDVHAVAQVVVDDGSDGNAVFFQRLILQSHNIPGFHLEQVSGILREQNTSIV</sequence>
<gene>
    <name evidence="1" type="ORF">SDC9_100022</name>
</gene>
<dbReference type="EMBL" id="VSSQ01014250">
    <property type="protein sequence ID" value="MPM53256.1"/>
    <property type="molecule type" value="Genomic_DNA"/>
</dbReference>
<proteinExistence type="predicted"/>
<evidence type="ECO:0000313" key="1">
    <source>
        <dbReference type="EMBL" id="MPM53256.1"/>
    </source>
</evidence>
<protein>
    <submittedName>
        <fullName evidence="1">Uncharacterized protein</fullName>
    </submittedName>
</protein>
<reference evidence="1" key="1">
    <citation type="submission" date="2019-08" db="EMBL/GenBank/DDBJ databases">
        <authorList>
            <person name="Kucharzyk K."/>
            <person name="Murdoch R.W."/>
            <person name="Higgins S."/>
            <person name="Loffler F."/>
        </authorList>
    </citation>
    <scope>NUCLEOTIDE SEQUENCE</scope>
</reference>
<dbReference type="AlphaFoldDB" id="A0A645AJZ7"/>
<accession>A0A645AJZ7</accession>
<comment type="caution">
    <text evidence="1">The sequence shown here is derived from an EMBL/GenBank/DDBJ whole genome shotgun (WGS) entry which is preliminary data.</text>
</comment>
<name>A0A645AJZ7_9ZZZZ</name>
<organism evidence="1">
    <name type="scientific">bioreactor metagenome</name>
    <dbReference type="NCBI Taxonomy" id="1076179"/>
    <lineage>
        <taxon>unclassified sequences</taxon>
        <taxon>metagenomes</taxon>
        <taxon>ecological metagenomes</taxon>
    </lineage>
</organism>